<dbReference type="RefSeq" id="XP_012946235.1">
    <property type="nucleotide sequence ID" value="XM_013090781.2"/>
</dbReference>
<dbReference type="PANTHER" id="PTHR22948:SF29">
    <property type="entry name" value="FI02030P-RELATED"/>
    <property type="match status" value="1"/>
</dbReference>
<sequence length="607" mass="66026">MNQDLCEESTTHVQKLVIGHTMDDSETERSTFVGGHDLNRGLGSGGSLTGSEETAMACGKTTPNGSSCAVLDQDVGKGAKKGEKTSIFGDVSNVLSVANLTPAWFAQSGLLSLVQTEYTSSSSELLSSAKSSLLVEALSSFDRSSVVETSSSPEPSPSVERSSSVDPSSFSETLSTKKEDEGNQASISPYSGLRRLSLKMSSVASSSSSMLPVPPPENNKTDKLNSITEHERESASAGESKPSDKTSPCSLVSAASSARPSSQQSVTRMTPRPCNVFVCSRINPEVRQKQDQGSSASGVAEGAARQTRPQRPRIVFSSLVNISLRLAEISAASIVKNVGRRVSKRPSSPSSCSNAALFLKTSTPPPLHPDSNDTDFSCVGRQEQFTQIQDRQAFAQLPIVTVSRMPPMPKFWEYKPLEFNEVIVVHAESPSSFVAIPEKMKTSLEMMEKEIEENFLSPKPHVICLCYKTLYTVKEKGYEQLMSIQVYYPDHGRFDTVFPPQLFQLPKRFYAMPFLAHRMGLGAITPISNKWSEASKFYFMSRVMNKIVNACVVPAPNSTEQDPQDEAKANPSSFDLKPLEVHLIDASGEDDEVIGDLLCLKGYARRP</sequence>
<dbReference type="Pfam" id="PF00567">
    <property type="entry name" value="TUDOR"/>
    <property type="match status" value="1"/>
</dbReference>
<feature type="compositionally biased region" description="Low complexity" evidence="1">
    <location>
        <begin position="250"/>
        <end position="266"/>
    </location>
</feature>
<evidence type="ECO:0000313" key="3">
    <source>
        <dbReference type="Proteomes" id="UP000694888"/>
    </source>
</evidence>
<reference evidence="4" key="1">
    <citation type="submission" date="2025-08" db="UniProtKB">
        <authorList>
            <consortium name="RefSeq"/>
        </authorList>
    </citation>
    <scope>IDENTIFICATION</scope>
</reference>
<dbReference type="Gene3D" id="2.40.50.90">
    <property type="match status" value="1"/>
</dbReference>
<keyword evidence="3" id="KW-1185">Reference proteome</keyword>
<feature type="region of interest" description="Disordered" evidence="1">
    <location>
        <begin position="206"/>
        <end position="269"/>
    </location>
</feature>
<gene>
    <name evidence="4" type="primary">LOC101852222</name>
</gene>
<protein>
    <submittedName>
        <fullName evidence="4">Uncharacterized protein LOC101852222</fullName>
    </submittedName>
</protein>
<feature type="compositionally biased region" description="Basic and acidic residues" evidence="1">
    <location>
        <begin position="219"/>
        <end position="234"/>
    </location>
</feature>
<evidence type="ECO:0000313" key="4">
    <source>
        <dbReference type="RefSeq" id="XP_012946235.1"/>
    </source>
</evidence>
<feature type="compositionally biased region" description="Low complexity" evidence="1">
    <location>
        <begin position="144"/>
        <end position="173"/>
    </location>
</feature>
<dbReference type="PANTHER" id="PTHR22948">
    <property type="entry name" value="TUDOR DOMAIN CONTAINING PROTEIN"/>
    <property type="match status" value="1"/>
</dbReference>
<evidence type="ECO:0000259" key="2">
    <source>
        <dbReference type="Pfam" id="PF00567"/>
    </source>
</evidence>
<dbReference type="InterPro" id="IPR035437">
    <property type="entry name" value="SNase_OB-fold_sf"/>
</dbReference>
<dbReference type="Proteomes" id="UP000694888">
    <property type="component" value="Unplaced"/>
</dbReference>
<accession>A0ABM1AEN9</accession>
<feature type="region of interest" description="Disordered" evidence="1">
    <location>
        <begin position="285"/>
        <end position="309"/>
    </location>
</feature>
<feature type="region of interest" description="Disordered" evidence="1">
    <location>
        <begin position="144"/>
        <end position="190"/>
    </location>
</feature>
<feature type="domain" description="Tudor" evidence="2">
    <location>
        <begin position="418"/>
        <end position="520"/>
    </location>
</feature>
<proteinExistence type="predicted"/>
<dbReference type="InterPro" id="IPR050621">
    <property type="entry name" value="Tudor_domain_containing"/>
</dbReference>
<feature type="compositionally biased region" description="Low complexity" evidence="1">
    <location>
        <begin position="293"/>
        <end position="304"/>
    </location>
</feature>
<evidence type="ECO:0000256" key="1">
    <source>
        <dbReference type="SAM" id="MobiDB-lite"/>
    </source>
</evidence>
<dbReference type="GeneID" id="101852222"/>
<dbReference type="InterPro" id="IPR002999">
    <property type="entry name" value="Tudor"/>
</dbReference>
<organism evidence="3 4">
    <name type="scientific">Aplysia californica</name>
    <name type="common">California sea hare</name>
    <dbReference type="NCBI Taxonomy" id="6500"/>
    <lineage>
        <taxon>Eukaryota</taxon>
        <taxon>Metazoa</taxon>
        <taxon>Spiralia</taxon>
        <taxon>Lophotrochozoa</taxon>
        <taxon>Mollusca</taxon>
        <taxon>Gastropoda</taxon>
        <taxon>Heterobranchia</taxon>
        <taxon>Euthyneura</taxon>
        <taxon>Tectipleura</taxon>
        <taxon>Aplysiida</taxon>
        <taxon>Aplysioidea</taxon>
        <taxon>Aplysiidae</taxon>
        <taxon>Aplysia</taxon>
    </lineage>
</organism>
<name>A0ABM1AEN9_APLCA</name>